<evidence type="ECO:0000256" key="4">
    <source>
        <dbReference type="ARBA" id="ARBA00022840"/>
    </source>
</evidence>
<dbReference type="Gene3D" id="3.40.50.300">
    <property type="entry name" value="P-loop containing nucleotide triphosphate hydrolases"/>
    <property type="match status" value="2"/>
</dbReference>
<dbReference type="EMBL" id="JAFBEE010000006">
    <property type="protein sequence ID" value="MBM7614720.1"/>
    <property type="molecule type" value="Genomic_DNA"/>
</dbReference>
<dbReference type="InterPro" id="IPR029062">
    <property type="entry name" value="Class_I_gatase-like"/>
</dbReference>
<comment type="miscellaneous">
    <text evidence="7">The a and c carboxylates of cobyrinate are activated for nucleophilic attack via formation of a phosphorylated intermediate by ATP. CbiA catalyzes first the amidation of the c-carboxylate, and then that of the a-carboxylate.</text>
</comment>
<feature type="domain" description="CobB/CobQ-like glutamine amidotransferase" evidence="9">
    <location>
        <begin position="249"/>
        <end position="444"/>
    </location>
</feature>
<dbReference type="InterPro" id="IPR002586">
    <property type="entry name" value="CobQ/CobB/MinD/ParA_Nub-bd_dom"/>
</dbReference>
<comment type="similarity">
    <text evidence="7">Belongs to the CobB/CbiA family.</text>
</comment>
<dbReference type="CDD" id="cd03130">
    <property type="entry name" value="GATase1_CobB"/>
    <property type="match status" value="1"/>
</dbReference>
<evidence type="ECO:0000256" key="5">
    <source>
        <dbReference type="ARBA" id="ARBA00022842"/>
    </source>
</evidence>
<dbReference type="PANTHER" id="PTHR43873">
    <property type="entry name" value="COBYRINATE A,C-DIAMIDE SYNTHASE"/>
    <property type="match status" value="1"/>
</dbReference>
<name>A0ABS2NP56_9FIRM</name>
<keyword evidence="6 7" id="KW-0315">Glutamine amidotransferase</keyword>
<accession>A0ABS2NP56</accession>
<gene>
    <name evidence="7" type="primary">cbiA</name>
    <name evidence="10" type="ORF">JOC73_001234</name>
</gene>
<dbReference type="Pfam" id="PF07685">
    <property type="entry name" value="GATase_3"/>
    <property type="match status" value="1"/>
</dbReference>
<sequence>MAKGGRIVLAGTQSGVGKTTLSLGIMGALKKRGLPVKPFKVGPDYIDPQFHRFVTGEASRNLDSYLLEEGVLKGLFQKNCQPEDLAIIEGVMGLFDGMGIKTHDGSTAHLAKILKAPVVLVINGGGMSNSAAAMVLGYKMLDPEVEIKGVIINQVSGEKHYELLKEVIEDQVGVKCLGYLNKNSDVKLESRHLGLIPSMEVGQLKEKMDKLLEMVEATIDLDGLLEIAGEVEALQADELPTLSSTYNLRIAYAYDEAFNFYYQDNLDLLRETGVDLIPFSPLRDEKLPKNLHGIYLGGGFPEVFAEQLEKNTQIRQEIKEKIQQGLPTYGECGGFMYLTNSITTFSGESYDMLGVFDAHATMTNRLQRFGYNVIDFKNNTIFDTTGVGQVKGHEFHRGVVEGNHNDYVYSVDKHRDGRLISQWNCGLFKYNCLGAFSHIHFYNNLAFPKAFLESCKVYRNGERAL</sequence>
<comment type="function">
    <text evidence="7">Catalyzes the ATP-dependent amidation of the two carboxylate groups at positions a and c of cobyrinate, using either L-glutamine or ammonia as the nitrogen source.</text>
</comment>
<dbReference type="Pfam" id="PF01656">
    <property type="entry name" value="CbiA"/>
    <property type="match status" value="1"/>
</dbReference>
<dbReference type="GO" id="GO:0043802">
    <property type="term" value="F:hydrogenobyrinic acid a,c-diamide synthase (glutamine-hydrolysing) activity"/>
    <property type="evidence" value="ECO:0007669"/>
    <property type="project" value="UniProtKB-EC"/>
</dbReference>
<dbReference type="InterPro" id="IPR011698">
    <property type="entry name" value="GATase_3"/>
</dbReference>
<dbReference type="SUPFAM" id="SSF52540">
    <property type="entry name" value="P-loop containing nucleoside triphosphate hydrolases"/>
    <property type="match status" value="1"/>
</dbReference>
<organism evidence="10 11">
    <name type="scientific">Alkaliphilus hydrothermalis</name>
    <dbReference type="NCBI Taxonomy" id="1482730"/>
    <lineage>
        <taxon>Bacteria</taxon>
        <taxon>Bacillati</taxon>
        <taxon>Bacillota</taxon>
        <taxon>Clostridia</taxon>
        <taxon>Peptostreptococcales</taxon>
        <taxon>Natronincolaceae</taxon>
        <taxon>Alkaliphilus</taxon>
    </lineage>
</organism>
<dbReference type="CDD" id="cd05388">
    <property type="entry name" value="CobB_N"/>
    <property type="match status" value="1"/>
</dbReference>
<comment type="domain">
    <text evidence="7">Comprises of two domains. The C-terminal domain contains the binding site for glutamine and catalyzes the hydrolysis of this substrate to glutamate and ammonia. The N-terminal domain is anticipated to bind ATP and cobyrinate and catalyzes the ultimate synthesis of the diamide product. The ammonia produced via the glutaminase domain is probably translocated to the adjacent domain via a molecular tunnel, where it reacts with an activated intermediate.</text>
</comment>
<reference evidence="10 11" key="1">
    <citation type="submission" date="2021-01" db="EMBL/GenBank/DDBJ databases">
        <title>Genomic Encyclopedia of Type Strains, Phase IV (KMG-IV): sequencing the most valuable type-strain genomes for metagenomic binning, comparative biology and taxonomic classification.</title>
        <authorList>
            <person name="Goeker M."/>
        </authorList>
    </citation>
    <scope>NUCLEOTIDE SEQUENCE [LARGE SCALE GENOMIC DNA]</scope>
    <source>
        <strain evidence="10 11">DSM 25890</strain>
    </source>
</reference>
<dbReference type="NCBIfam" id="NF002204">
    <property type="entry name" value="PRK01077.1"/>
    <property type="match status" value="1"/>
</dbReference>
<comment type="cofactor">
    <cofactor evidence="1 7">
        <name>Mg(2+)</name>
        <dbReference type="ChEBI" id="CHEBI:18420"/>
    </cofactor>
</comment>
<comment type="caution">
    <text evidence="10">The sequence shown here is derived from an EMBL/GenBank/DDBJ whole genome shotgun (WGS) entry which is preliminary data.</text>
</comment>
<dbReference type="NCBIfam" id="TIGR00379">
    <property type="entry name" value="cobB"/>
    <property type="match status" value="1"/>
</dbReference>
<dbReference type="PANTHER" id="PTHR43873:SF1">
    <property type="entry name" value="COBYRINATE A,C-DIAMIDE SYNTHASE"/>
    <property type="match status" value="1"/>
</dbReference>
<dbReference type="Gene3D" id="3.40.50.880">
    <property type="match status" value="1"/>
</dbReference>
<dbReference type="GO" id="GO:0042242">
    <property type="term" value="F:cobyrinic acid a,c-diamide synthase activity"/>
    <property type="evidence" value="ECO:0007669"/>
    <property type="project" value="UniProtKB-EC"/>
</dbReference>
<keyword evidence="4 7" id="KW-0067">ATP-binding</keyword>
<evidence type="ECO:0000313" key="10">
    <source>
        <dbReference type="EMBL" id="MBM7614720.1"/>
    </source>
</evidence>
<dbReference type="PROSITE" id="PS51274">
    <property type="entry name" value="GATASE_COBBQ"/>
    <property type="match status" value="1"/>
</dbReference>
<feature type="site" description="Increases nucleophilicity of active site Cys" evidence="7">
    <location>
        <position position="438"/>
    </location>
</feature>
<evidence type="ECO:0000256" key="1">
    <source>
        <dbReference type="ARBA" id="ARBA00001946"/>
    </source>
</evidence>
<feature type="active site" description="Nucleophile" evidence="7">
    <location>
        <position position="332"/>
    </location>
</feature>
<keyword evidence="5 7" id="KW-0460">Magnesium</keyword>
<evidence type="ECO:0000259" key="9">
    <source>
        <dbReference type="Pfam" id="PF07685"/>
    </source>
</evidence>
<dbReference type="RefSeq" id="WP_204401203.1">
    <property type="nucleotide sequence ID" value="NZ_JAFBEE010000006.1"/>
</dbReference>
<protein>
    <recommendedName>
        <fullName evidence="7">Cobyrinate a,c-diamide synthase</fullName>
        <ecNumber evidence="7">6.3.5.11</ecNumber>
    </recommendedName>
    <alternativeName>
        <fullName evidence="7">Cobyrinic acid a,c-diamide synthetase</fullName>
    </alternativeName>
</protein>
<comment type="catalytic activity">
    <reaction evidence="7">
        <text>cob(II)yrinate + 2 L-glutamine + 2 ATP + 2 H2O = cob(II)yrinate a,c diamide + 2 L-glutamate + 2 ADP + 2 phosphate + 2 H(+)</text>
        <dbReference type="Rhea" id="RHEA:26289"/>
        <dbReference type="ChEBI" id="CHEBI:15377"/>
        <dbReference type="ChEBI" id="CHEBI:15378"/>
        <dbReference type="ChEBI" id="CHEBI:29985"/>
        <dbReference type="ChEBI" id="CHEBI:30616"/>
        <dbReference type="ChEBI" id="CHEBI:43474"/>
        <dbReference type="ChEBI" id="CHEBI:58359"/>
        <dbReference type="ChEBI" id="CHEBI:58537"/>
        <dbReference type="ChEBI" id="CHEBI:58894"/>
        <dbReference type="ChEBI" id="CHEBI:456216"/>
        <dbReference type="EC" id="6.3.5.11"/>
    </reaction>
</comment>
<evidence type="ECO:0000313" key="11">
    <source>
        <dbReference type="Proteomes" id="UP001314796"/>
    </source>
</evidence>
<dbReference type="SUPFAM" id="SSF52317">
    <property type="entry name" value="Class I glutamine amidotransferase-like"/>
    <property type="match status" value="1"/>
</dbReference>
<comment type="pathway">
    <text evidence="7">Cofactor biosynthesis; adenosylcobalamin biosynthesis; cob(II)yrinate a,c-diamide from sirohydrochlorin (anaerobic route): step 10/10.</text>
</comment>
<evidence type="ECO:0000256" key="2">
    <source>
        <dbReference type="ARBA" id="ARBA00022598"/>
    </source>
</evidence>
<keyword evidence="3 7" id="KW-0547">Nucleotide-binding</keyword>
<dbReference type="Proteomes" id="UP001314796">
    <property type="component" value="Unassembled WGS sequence"/>
</dbReference>
<keyword evidence="11" id="KW-1185">Reference proteome</keyword>
<dbReference type="InterPro" id="IPR004484">
    <property type="entry name" value="CbiA/CobB_synth"/>
</dbReference>
<dbReference type="InterPro" id="IPR027417">
    <property type="entry name" value="P-loop_NTPase"/>
</dbReference>
<evidence type="ECO:0000259" key="8">
    <source>
        <dbReference type="Pfam" id="PF01656"/>
    </source>
</evidence>
<keyword evidence="7" id="KW-0169">Cobalamin biosynthesis</keyword>
<evidence type="ECO:0000256" key="6">
    <source>
        <dbReference type="ARBA" id="ARBA00022962"/>
    </source>
</evidence>
<evidence type="ECO:0000256" key="7">
    <source>
        <dbReference type="HAMAP-Rule" id="MF_00027"/>
    </source>
</evidence>
<dbReference type="EC" id="6.3.5.11" evidence="7"/>
<evidence type="ECO:0000256" key="3">
    <source>
        <dbReference type="ARBA" id="ARBA00022741"/>
    </source>
</evidence>
<proteinExistence type="inferred from homology"/>
<feature type="domain" description="CobQ/CobB/MinD/ParA nucleotide binding" evidence="8">
    <location>
        <begin position="7"/>
        <end position="193"/>
    </location>
</feature>
<keyword evidence="2 7" id="KW-0436">Ligase</keyword>
<dbReference type="HAMAP" id="MF_00027">
    <property type="entry name" value="CobB_CbiA"/>
    <property type="match status" value="1"/>
</dbReference>